<dbReference type="SUPFAM" id="SSF52540">
    <property type="entry name" value="P-loop containing nucleoside triphosphate hydrolases"/>
    <property type="match status" value="1"/>
</dbReference>
<reference evidence="14 15" key="1">
    <citation type="submission" date="2016-10" db="EMBL/GenBank/DDBJ databases">
        <authorList>
            <person name="de Groot N.N."/>
        </authorList>
    </citation>
    <scope>NUCLEOTIDE SEQUENCE [LARGE SCALE GENOMIC DNA]</scope>
    <source>
        <strain evidence="14 15">CGMCC 1.5070</strain>
    </source>
</reference>
<dbReference type="OrthoDB" id="9810148at2"/>
<dbReference type="InterPro" id="IPR003593">
    <property type="entry name" value="AAA+_ATPase"/>
</dbReference>
<dbReference type="InterPro" id="IPR022754">
    <property type="entry name" value="DNA_pol_III_gamma-3"/>
</dbReference>
<dbReference type="PANTHER" id="PTHR11669">
    <property type="entry name" value="REPLICATION FACTOR C / DNA POLYMERASE III GAMMA-TAU SUBUNIT"/>
    <property type="match status" value="1"/>
</dbReference>
<keyword evidence="6" id="KW-0479">Metal-binding</keyword>
<dbReference type="GO" id="GO:0009360">
    <property type="term" value="C:DNA polymerase III complex"/>
    <property type="evidence" value="ECO:0007669"/>
    <property type="project" value="InterPro"/>
</dbReference>
<dbReference type="GO" id="GO:0046872">
    <property type="term" value="F:metal ion binding"/>
    <property type="evidence" value="ECO:0007669"/>
    <property type="project" value="UniProtKB-KW"/>
</dbReference>
<evidence type="ECO:0000256" key="9">
    <source>
        <dbReference type="ARBA" id="ARBA00022840"/>
    </source>
</evidence>
<dbReference type="PANTHER" id="PTHR11669:SF0">
    <property type="entry name" value="PROTEIN STICHEL-LIKE 2"/>
    <property type="match status" value="1"/>
</dbReference>
<feature type="region of interest" description="Disordered" evidence="12">
    <location>
        <begin position="392"/>
        <end position="438"/>
    </location>
</feature>
<dbReference type="EC" id="2.7.7.7" evidence="2"/>
<feature type="domain" description="AAA+ ATPase" evidence="13">
    <location>
        <begin position="36"/>
        <end position="179"/>
    </location>
</feature>
<dbReference type="Pfam" id="PF13177">
    <property type="entry name" value="DNA_pol3_delta2"/>
    <property type="match status" value="1"/>
</dbReference>
<dbReference type="GO" id="GO:0005524">
    <property type="term" value="F:ATP binding"/>
    <property type="evidence" value="ECO:0007669"/>
    <property type="project" value="UniProtKB-KW"/>
</dbReference>
<dbReference type="SMART" id="SM00382">
    <property type="entry name" value="AAA"/>
    <property type="match status" value="1"/>
</dbReference>
<dbReference type="InterPro" id="IPR012763">
    <property type="entry name" value="DNA_pol_III_sug/sutau_N"/>
</dbReference>
<dbReference type="InterPro" id="IPR050238">
    <property type="entry name" value="DNA_Rep/Repair_Clamp_Loader"/>
</dbReference>
<comment type="similarity">
    <text evidence="1">Belongs to the DnaX/STICHEL family.</text>
</comment>
<dbReference type="Pfam" id="PF22608">
    <property type="entry name" value="DNAX_ATPase_lid"/>
    <property type="match status" value="1"/>
</dbReference>
<keyword evidence="15" id="KW-1185">Reference proteome</keyword>
<sequence length="558" mass="60928">MYQALYRKYRPTVFDDVVGQEHITTTLKNEVATGKTSHAYLFTGSRGTGKTTCSKILAKAVNCPNAKSNGNPCGECDICRGVDDGSIMDVVEIDAASNNGVDNIRQLREEAYFLPTMCKKRVYIIDETHMLSTGAFNALLKIMEEPPEHVLFILATTEVHKIPATILSRCQRFDFRRIASDTIAGRLEAVSAQEGLTLSHDAALLIARLADGGMRDALSLLDLCASHSKEIDTQVVAGAAGLAGHEHLFDLTSAIANNNTGSALAIIDDLYTQSIDLGRLCEELISHFRNLMILKSATKPEELIVALPEEIAHLKEQQAQIKMPAILNGLTVLQETLGRMSRSQNRRTELEMAVIRLCNPQLDTTAESLLVRLEQLETAVKTGAICIKAGQSGSQDAKSAAETGNPTKPTESKEKHDIVSAPNVTDTEDDFNSSEPNDEKQLIESLTVGAVPMQEWSEVLARLAKTNPALTGTLRGSSAYIQGDICLIDCSDQLFFTLIRQSEVSKTTLRDALFEQTGKRFRLGPYKKANEPAAQQQTDPIDELAKMVQDAGLPVEIK</sequence>
<evidence type="ECO:0000256" key="12">
    <source>
        <dbReference type="SAM" id="MobiDB-lite"/>
    </source>
</evidence>
<dbReference type="CDD" id="cd00009">
    <property type="entry name" value="AAA"/>
    <property type="match status" value="1"/>
</dbReference>
<dbReference type="GO" id="GO:0003887">
    <property type="term" value="F:DNA-directed DNA polymerase activity"/>
    <property type="evidence" value="ECO:0007669"/>
    <property type="project" value="UniProtKB-KW"/>
</dbReference>
<dbReference type="InterPro" id="IPR027417">
    <property type="entry name" value="P-loop_NTPase"/>
</dbReference>
<evidence type="ECO:0000256" key="3">
    <source>
        <dbReference type="ARBA" id="ARBA00022679"/>
    </source>
</evidence>
<keyword evidence="5" id="KW-0235">DNA replication</keyword>
<evidence type="ECO:0000256" key="8">
    <source>
        <dbReference type="ARBA" id="ARBA00022833"/>
    </source>
</evidence>
<dbReference type="InterPro" id="IPR008921">
    <property type="entry name" value="DNA_pol3_clamp-load_cplx_C"/>
</dbReference>
<feature type="compositionally biased region" description="Polar residues" evidence="12">
    <location>
        <begin position="392"/>
        <end position="409"/>
    </location>
</feature>
<evidence type="ECO:0000256" key="11">
    <source>
        <dbReference type="ARBA" id="ARBA00049244"/>
    </source>
</evidence>
<dbReference type="Pfam" id="PF12169">
    <property type="entry name" value="DNA_pol3_gamma3"/>
    <property type="match status" value="1"/>
</dbReference>
<dbReference type="EMBL" id="FOCG01000001">
    <property type="protein sequence ID" value="SEM70791.1"/>
    <property type="molecule type" value="Genomic_DNA"/>
</dbReference>
<keyword evidence="10" id="KW-0239">DNA-directed DNA polymerase</keyword>
<dbReference type="Gene3D" id="1.20.272.10">
    <property type="match status" value="1"/>
</dbReference>
<protein>
    <recommendedName>
        <fullName evidence="2">DNA-directed DNA polymerase</fullName>
        <ecNumber evidence="2">2.7.7.7</ecNumber>
    </recommendedName>
</protein>
<dbReference type="SUPFAM" id="SSF48019">
    <property type="entry name" value="post-AAA+ oligomerization domain-like"/>
    <property type="match status" value="1"/>
</dbReference>
<evidence type="ECO:0000256" key="5">
    <source>
        <dbReference type="ARBA" id="ARBA00022705"/>
    </source>
</evidence>
<dbReference type="GO" id="GO:0006261">
    <property type="term" value="P:DNA-templated DNA replication"/>
    <property type="evidence" value="ECO:0007669"/>
    <property type="project" value="TreeGrafter"/>
</dbReference>
<dbReference type="InterPro" id="IPR045085">
    <property type="entry name" value="HLD_clamp_pol_III_gamma_tau"/>
</dbReference>
<dbReference type="Proteomes" id="UP000199158">
    <property type="component" value="Unassembled WGS sequence"/>
</dbReference>
<organism evidence="14 15">
    <name type="scientific">Hydrogenoanaerobacterium saccharovorans</name>
    <dbReference type="NCBI Taxonomy" id="474960"/>
    <lineage>
        <taxon>Bacteria</taxon>
        <taxon>Bacillati</taxon>
        <taxon>Bacillota</taxon>
        <taxon>Clostridia</taxon>
        <taxon>Eubacteriales</taxon>
        <taxon>Oscillospiraceae</taxon>
        <taxon>Hydrogenoanaerobacterium</taxon>
    </lineage>
</organism>
<evidence type="ECO:0000313" key="14">
    <source>
        <dbReference type="EMBL" id="SEM70791.1"/>
    </source>
</evidence>
<keyword evidence="8" id="KW-0862">Zinc</keyword>
<evidence type="ECO:0000256" key="7">
    <source>
        <dbReference type="ARBA" id="ARBA00022741"/>
    </source>
</evidence>
<evidence type="ECO:0000256" key="1">
    <source>
        <dbReference type="ARBA" id="ARBA00006360"/>
    </source>
</evidence>
<gene>
    <name evidence="14" type="ORF">SAMN05216180_1374</name>
</gene>
<evidence type="ECO:0000259" key="13">
    <source>
        <dbReference type="SMART" id="SM00382"/>
    </source>
</evidence>
<dbReference type="FunFam" id="3.40.50.300:FF:000014">
    <property type="entry name" value="DNA polymerase III subunit gamma/tau"/>
    <property type="match status" value="1"/>
</dbReference>
<proteinExistence type="inferred from homology"/>
<keyword evidence="9" id="KW-0067">ATP-binding</keyword>
<dbReference type="STRING" id="474960.SAMN05216180_1374"/>
<comment type="catalytic activity">
    <reaction evidence="11">
        <text>DNA(n) + a 2'-deoxyribonucleoside 5'-triphosphate = DNA(n+1) + diphosphate</text>
        <dbReference type="Rhea" id="RHEA:22508"/>
        <dbReference type="Rhea" id="RHEA-COMP:17339"/>
        <dbReference type="Rhea" id="RHEA-COMP:17340"/>
        <dbReference type="ChEBI" id="CHEBI:33019"/>
        <dbReference type="ChEBI" id="CHEBI:61560"/>
        <dbReference type="ChEBI" id="CHEBI:173112"/>
        <dbReference type="EC" id="2.7.7.7"/>
    </reaction>
</comment>
<evidence type="ECO:0000256" key="6">
    <source>
        <dbReference type="ARBA" id="ARBA00022723"/>
    </source>
</evidence>
<dbReference type="Gene3D" id="1.10.8.60">
    <property type="match status" value="1"/>
</dbReference>
<dbReference type="NCBIfam" id="NF004046">
    <property type="entry name" value="PRK05563.1"/>
    <property type="match status" value="1"/>
</dbReference>
<accession>A0A1H8AJK4</accession>
<keyword evidence="7" id="KW-0547">Nucleotide-binding</keyword>
<evidence type="ECO:0000313" key="15">
    <source>
        <dbReference type="Proteomes" id="UP000199158"/>
    </source>
</evidence>
<evidence type="ECO:0000256" key="4">
    <source>
        <dbReference type="ARBA" id="ARBA00022695"/>
    </source>
</evidence>
<name>A0A1H8AJK4_9FIRM</name>
<evidence type="ECO:0000256" key="2">
    <source>
        <dbReference type="ARBA" id="ARBA00012417"/>
    </source>
</evidence>
<keyword evidence="3" id="KW-0808">Transferase</keyword>
<evidence type="ECO:0000256" key="10">
    <source>
        <dbReference type="ARBA" id="ARBA00022932"/>
    </source>
</evidence>
<dbReference type="GO" id="GO:0003677">
    <property type="term" value="F:DNA binding"/>
    <property type="evidence" value="ECO:0007669"/>
    <property type="project" value="InterPro"/>
</dbReference>
<dbReference type="RefSeq" id="WP_092752950.1">
    <property type="nucleotide sequence ID" value="NZ_FOCG01000001.1"/>
</dbReference>
<dbReference type="NCBIfam" id="TIGR02397">
    <property type="entry name" value="dnaX_nterm"/>
    <property type="match status" value="1"/>
</dbReference>
<dbReference type="AlphaFoldDB" id="A0A1H8AJK4"/>
<keyword evidence="4" id="KW-0548">Nucleotidyltransferase</keyword>
<dbReference type="Gene3D" id="3.40.50.300">
    <property type="entry name" value="P-loop containing nucleotide triphosphate hydrolases"/>
    <property type="match status" value="1"/>
</dbReference>